<proteinExistence type="predicted"/>
<evidence type="ECO:0000256" key="1">
    <source>
        <dbReference type="SAM" id="Phobius"/>
    </source>
</evidence>
<evidence type="ECO:0000259" key="2">
    <source>
        <dbReference type="Pfam" id="PF13785"/>
    </source>
</evidence>
<dbReference type="EMBL" id="CACVAS010000030">
    <property type="protein sequence ID" value="CAA6803105.1"/>
    <property type="molecule type" value="Genomic_DNA"/>
</dbReference>
<reference evidence="3" key="1">
    <citation type="submission" date="2020-01" db="EMBL/GenBank/DDBJ databases">
        <authorList>
            <person name="Meier V. D."/>
            <person name="Meier V D."/>
        </authorList>
    </citation>
    <scope>NUCLEOTIDE SEQUENCE</scope>
    <source>
        <strain evidence="3">HLG_WM_MAG_01</strain>
    </source>
</reference>
<feature type="transmembrane region" description="Helical" evidence="1">
    <location>
        <begin position="374"/>
        <end position="392"/>
    </location>
</feature>
<keyword evidence="1" id="KW-0812">Transmembrane</keyword>
<sequence length="442" mass="51755">MSKNIYAIKCTNCAAPLDILGGGRVQTITCAYCHSVLDLNDHYKVLSNFEKVPRSLAPFSLGMKGKIKGTQWTIIGWIHYKTAEFPAEEWDEFFLYSPTHGYAWLVYEEGKVSFSKRIRDFNLPSWQIQKPRTLFYRKGHYVRKESSYQTYIEYVEGELTWIAKFGDQFTTWDYHGVRHQSLSIEKANSELEVYHTEKIHTKDIYHAFNLESPKEHEINKNIYLDPDITIEEEVDSIISNYLYKILVLILAILSIASLFYSKTIYNKTYSSNFEAPITIDSNAFLTSIKLSVNNSGEKDNKLWLYKNGKKIFYIDKSKVEFIKKDIQSSWSPRAVSATIYLKLDKGNYKLVGHKNNNKTYTTITIEQEVIRVKYLIPLVLIFIFMFLFHYRHLFSTKFTMIIFIIIGIIVAYQMFGSSAFLGFGLFIYYIFSSYTQYYEDEE</sequence>
<dbReference type="InterPro" id="IPR025235">
    <property type="entry name" value="DUF4178"/>
</dbReference>
<keyword evidence="1" id="KW-1133">Transmembrane helix</keyword>
<keyword evidence="1" id="KW-0472">Membrane</keyword>
<protein>
    <recommendedName>
        <fullName evidence="2">DUF4178 domain-containing protein</fullName>
    </recommendedName>
</protein>
<organism evidence="3">
    <name type="scientific">uncultured Sulfurovum sp</name>
    <dbReference type="NCBI Taxonomy" id="269237"/>
    <lineage>
        <taxon>Bacteria</taxon>
        <taxon>Pseudomonadati</taxon>
        <taxon>Campylobacterota</taxon>
        <taxon>Epsilonproteobacteria</taxon>
        <taxon>Campylobacterales</taxon>
        <taxon>Sulfurovaceae</taxon>
        <taxon>Sulfurovum</taxon>
        <taxon>environmental samples</taxon>
    </lineage>
</organism>
<evidence type="ECO:0000313" key="3">
    <source>
        <dbReference type="EMBL" id="CAA6803105.1"/>
    </source>
</evidence>
<feature type="domain" description="DUF4178" evidence="2">
    <location>
        <begin position="61"/>
        <end position="200"/>
    </location>
</feature>
<feature type="transmembrane region" description="Helical" evidence="1">
    <location>
        <begin position="398"/>
        <end position="431"/>
    </location>
</feature>
<name>A0A6S6SJK2_9BACT</name>
<accession>A0A6S6SJK2</accession>
<gene>
    <name evidence="3" type="ORF">HELGO_WM2753</name>
</gene>
<dbReference type="AlphaFoldDB" id="A0A6S6SJK2"/>
<dbReference type="Pfam" id="PF13785">
    <property type="entry name" value="DUF4178"/>
    <property type="match status" value="1"/>
</dbReference>
<feature type="transmembrane region" description="Helical" evidence="1">
    <location>
        <begin position="241"/>
        <end position="260"/>
    </location>
</feature>